<gene>
    <name evidence="2" type="ORF">J2Z21_009417</name>
</gene>
<protein>
    <submittedName>
        <fullName evidence="2">SRSO17 transposase</fullName>
    </submittedName>
</protein>
<dbReference type="Proteomes" id="UP001519309">
    <property type="component" value="Unassembled WGS sequence"/>
</dbReference>
<organism evidence="2 3">
    <name type="scientific">Streptomyces griseochromogenes</name>
    <dbReference type="NCBI Taxonomy" id="68214"/>
    <lineage>
        <taxon>Bacteria</taxon>
        <taxon>Bacillati</taxon>
        <taxon>Actinomycetota</taxon>
        <taxon>Actinomycetes</taxon>
        <taxon>Kitasatosporales</taxon>
        <taxon>Streptomycetaceae</taxon>
        <taxon>Streptomyces</taxon>
    </lineage>
</organism>
<dbReference type="EMBL" id="JAGGLP010000045">
    <property type="protein sequence ID" value="MBP2056399.1"/>
    <property type="molecule type" value="Genomic_DNA"/>
</dbReference>
<evidence type="ECO:0000259" key="1">
    <source>
        <dbReference type="Pfam" id="PF13546"/>
    </source>
</evidence>
<feature type="domain" description="Transposase IS701-like DDE" evidence="1">
    <location>
        <begin position="22"/>
        <end position="164"/>
    </location>
</feature>
<accession>A0ABS4M9Q3</accession>
<dbReference type="InterPro" id="IPR012337">
    <property type="entry name" value="RNaseH-like_sf"/>
</dbReference>
<sequence length="214" mass="23941">MGGDLADVRLWAGELTALHERFVHRFNRTEPRESALAYMRGLIAPLGRKNGWTLAEQAGHAGPDRIHRMLNRIEWEADEVLDDVRDYVAEHLGDPEAVLIVDDTGFLKKGLRSAGVQRQYSGTAGRTENCQIGVFLAYATPRGRTLIDRRLYLPTSWMEDRERCGFVGENWFWSNFCGAPTLCNLLGLCGPSWHRAGAGTLSGEDTLARDVPTR</sequence>
<evidence type="ECO:0000313" key="2">
    <source>
        <dbReference type="EMBL" id="MBP2056399.1"/>
    </source>
</evidence>
<keyword evidence="3" id="KW-1185">Reference proteome</keyword>
<dbReference type="InterPro" id="IPR039365">
    <property type="entry name" value="IS701-like"/>
</dbReference>
<evidence type="ECO:0000313" key="3">
    <source>
        <dbReference type="Proteomes" id="UP001519309"/>
    </source>
</evidence>
<comment type="caution">
    <text evidence="2">The sequence shown here is derived from an EMBL/GenBank/DDBJ whole genome shotgun (WGS) entry which is preliminary data.</text>
</comment>
<reference evidence="2 3" key="1">
    <citation type="submission" date="2021-03" db="EMBL/GenBank/DDBJ databases">
        <title>Genomic Encyclopedia of Type Strains, Phase IV (KMG-IV): sequencing the most valuable type-strain genomes for metagenomic binning, comparative biology and taxonomic classification.</title>
        <authorList>
            <person name="Goeker M."/>
        </authorList>
    </citation>
    <scope>NUCLEOTIDE SEQUENCE [LARGE SCALE GENOMIC DNA]</scope>
    <source>
        <strain evidence="2 3">DSM 40499</strain>
    </source>
</reference>
<proteinExistence type="predicted"/>
<dbReference type="PANTHER" id="PTHR33627">
    <property type="entry name" value="TRANSPOSASE"/>
    <property type="match status" value="1"/>
</dbReference>
<dbReference type="Pfam" id="PF13546">
    <property type="entry name" value="DDE_5"/>
    <property type="match status" value="1"/>
</dbReference>
<name>A0ABS4M9Q3_9ACTN</name>
<dbReference type="PANTHER" id="PTHR33627:SF1">
    <property type="entry name" value="TRANSPOSASE"/>
    <property type="match status" value="1"/>
</dbReference>
<dbReference type="SUPFAM" id="SSF53098">
    <property type="entry name" value="Ribonuclease H-like"/>
    <property type="match status" value="1"/>
</dbReference>
<dbReference type="InterPro" id="IPR038721">
    <property type="entry name" value="IS701-like_DDE_dom"/>
</dbReference>